<organism evidence="2 3">
    <name type="scientific">Paraburkholderia humisilvae</name>
    <dbReference type="NCBI Taxonomy" id="627669"/>
    <lineage>
        <taxon>Bacteria</taxon>
        <taxon>Pseudomonadati</taxon>
        <taxon>Pseudomonadota</taxon>
        <taxon>Betaproteobacteria</taxon>
        <taxon>Burkholderiales</taxon>
        <taxon>Burkholderiaceae</taxon>
        <taxon>Paraburkholderia</taxon>
    </lineage>
</organism>
<accession>A0A6J5E2M3</accession>
<name>A0A6J5E2M3_9BURK</name>
<gene>
    <name evidence="2" type="ORF">LMG29542_03897</name>
</gene>
<feature type="transmembrane region" description="Helical" evidence="1">
    <location>
        <begin position="61"/>
        <end position="85"/>
    </location>
</feature>
<keyword evidence="1" id="KW-1133">Transmembrane helix</keyword>
<keyword evidence="1" id="KW-0472">Membrane</keyword>
<sequence>MKRAMRIGLFILLTFVIGRSIANVYLQWPAPMPDWLHDSTMFAIRVTGLGQEYNPEDAENMATVIVASISWTLTGLMLWLLVFTVRRFRDRHTERS</sequence>
<reference evidence="2 3" key="1">
    <citation type="submission" date="2020-04" db="EMBL/GenBank/DDBJ databases">
        <authorList>
            <person name="De Canck E."/>
        </authorList>
    </citation>
    <scope>NUCLEOTIDE SEQUENCE [LARGE SCALE GENOMIC DNA]</scope>
    <source>
        <strain evidence="2 3">LMG 29542</strain>
    </source>
</reference>
<evidence type="ECO:0000256" key="1">
    <source>
        <dbReference type="SAM" id="Phobius"/>
    </source>
</evidence>
<evidence type="ECO:0000313" key="2">
    <source>
        <dbReference type="EMBL" id="CAB3760690.1"/>
    </source>
</evidence>
<dbReference type="EMBL" id="CADIKH010000017">
    <property type="protein sequence ID" value="CAB3760690.1"/>
    <property type="molecule type" value="Genomic_DNA"/>
</dbReference>
<dbReference type="AlphaFoldDB" id="A0A6J5E2M3"/>
<keyword evidence="1" id="KW-0812">Transmembrane</keyword>
<dbReference type="Proteomes" id="UP000494363">
    <property type="component" value="Unassembled WGS sequence"/>
</dbReference>
<protein>
    <submittedName>
        <fullName evidence="2">Uncharacterized protein</fullName>
    </submittedName>
</protein>
<evidence type="ECO:0000313" key="3">
    <source>
        <dbReference type="Proteomes" id="UP000494363"/>
    </source>
</evidence>
<proteinExistence type="predicted"/>
<keyword evidence="3" id="KW-1185">Reference proteome</keyword>